<feature type="transmembrane region" description="Helical" evidence="1">
    <location>
        <begin position="12"/>
        <end position="29"/>
    </location>
</feature>
<dbReference type="PANTHER" id="PTHR10974">
    <property type="entry name" value="FI08016P-RELATED"/>
    <property type="match status" value="1"/>
</dbReference>
<dbReference type="FunFam" id="3.40.720.10:FF:000017">
    <property type="entry name" value="Predicted protein"/>
    <property type="match status" value="1"/>
</dbReference>
<dbReference type="GO" id="GO:0005615">
    <property type="term" value="C:extracellular space"/>
    <property type="evidence" value="ECO:0007669"/>
    <property type="project" value="TreeGrafter"/>
</dbReference>
<proteinExistence type="predicted"/>
<dbReference type="EMBL" id="UFQS01000197">
    <property type="protein sequence ID" value="SSX01187.1"/>
    <property type="molecule type" value="Genomic_DNA"/>
</dbReference>
<dbReference type="Pfam" id="PF02995">
    <property type="entry name" value="DUF229"/>
    <property type="match status" value="1"/>
</dbReference>
<sequence length="637" mass="74320">MHLCQLVRRRNIFAALLLICGYYLIINILESSQDVVDNREKIHMIEQSIRSLANQGPCKLPQLELNPPELMGFYKEEDPIICDPDDSDWVKCDKTVCYIKQNVIHKEGKITCDFYDIIRVDDFHYKLSGATRSTNNYHLRESDFIRAKCWSESGYHWDGKLFGIREGVAPNRKLWNSETKFNVLIFGFDSLSRLAFMRKLPKTHEYLTEELGGHVLEGYNIVGDGTPQALIPILTGFTELELPETRKRKKNSDYVNVFPFIWKEYEEYGYVTSFNEDVPNIGTFSYRLNGFKEQPTDHYQRLYYLAIEDELRTFKRLCVGSKPRHQVMLDYTKQFMQKYTNIPRFVFSFHGELSHDSINLIGLADDDTRQWLRELKDSGVLDDTILIFMADHGNRFADIRNTLQGKQEERLPFFSFVFPGKFKEQYKDEYKNFKSNIQRLVTPFDIHATLQDILRLQSAKSIQKPFESRAISLFRKIPHDRSCADAYIEPHWCACLNWRQINSSEEDVLRASNAIIERINAYTQSYRTLCVPVELKEVSWAAKLVPHKSLIKFKKNRDADGYLADLSSDTKVANEMYQVKIITKQGGGIFEGSVVHNIETNIFEVKISDISRVNMYGDQARCIMDLNPELRKFCYCK</sequence>
<dbReference type="SUPFAM" id="SSF53649">
    <property type="entry name" value="Alkaline phosphatase-like"/>
    <property type="match status" value="1"/>
</dbReference>
<name>A0A336LZA2_CULSO</name>
<dbReference type="CDD" id="cd16021">
    <property type="entry name" value="ALP_like"/>
    <property type="match status" value="1"/>
</dbReference>
<dbReference type="PANTHER" id="PTHR10974:SF73">
    <property type="entry name" value="FI21235P1"/>
    <property type="match status" value="1"/>
</dbReference>
<gene>
    <name evidence="3" type="primary">CSON004789</name>
</gene>
<keyword evidence="1" id="KW-1133">Transmembrane helix</keyword>
<keyword evidence="1" id="KW-0812">Transmembrane</keyword>
<organism evidence="3">
    <name type="scientific">Culicoides sonorensis</name>
    <name type="common">Biting midge</name>
    <dbReference type="NCBI Taxonomy" id="179676"/>
    <lineage>
        <taxon>Eukaryota</taxon>
        <taxon>Metazoa</taxon>
        <taxon>Ecdysozoa</taxon>
        <taxon>Arthropoda</taxon>
        <taxon>Hexapoda</taxon>
        <taxon>Insecta</taxon>
        <taxon>Pterygota</taxon>
        <taxon>Neoptera</taxon>
        <taxon>Endopterygota</taxon>
        <taxon>Diptera</taxon>
        <taxon>Nematocera</taxon>
        <taxon>Chironomoidea</taxon>
        <taxon>Ceratopogonidae</taxon>
        <taxon>Ceratopogoninae</taxon>
        <taxon>Culicoides</taxon>
        <taxon>Monoculicoides</taxon>
    </lineage>
</organism>
<dbReference type="InterPro" id="IPR004245">
    <property type="entry name" value="DUF229"/>
</dbReference>
<accession>A0A336LZA2</accession>
<protein>
    <submittedName>
        <fullName evidence="3">CSON004789 protein</fullName>
    </submittedName>
</protein>
<dbReference type="AlphaFoldDB" id="A0A336LZA2"/>
<dbReference type="InterPro" id="IPR017850">
    <property type="entry name" value="Alkaline_phosphatase_core_sf"/>
</dbReference>
<reference evidence="2" key="1">
    <citation type="submission" date="2018-04" db="EMBL/GenBank/DDBJ databases">
        <authorList>
            <person name="Go L.Y."/>
            <person name="Mitchell J.A."/>
        </authorList>
    </citation>
    <scope>NUCLEOTIDE SEQUENCE</scope>
    <source>
        <tissue evidence="2">Whole organism</tissue>
    </source>
</reference>
<reference evidence="3" key="2">
    <citation type="submission" date="2018-07" db="EMBL/GenBank/DDBJ databases">
        <authorList>
            <person name="Quirk P.G."/>
            <person name="Krulwich T.A."/>
        </authorList>
    </citation>
    <scope>NUCLEOTIDE SEQUENCE</scope>
</reference>
<dbReference type="Gene3D" id="3.40.720.10">
    <property type="entry name" value="Alkaline Phosphatase, subunit A"/>
    <property type="match status" value="1"/>
</dbReference>
<dbReference type="EMBL" id="UFQT01000197">
    <property type="protein sequence ID" value="SSX21567.1"/>
    <property type="molecule type" value="Genomic_DNA"/>
</dbReference>
<evidence type="ECO:0000313" key="3">
    <source>
        <dbReference type="EMBL" id="SSX21567.1"/>
    </source>
</evidence>
<dbReference type="VEuPathDB" id="VectorBase:CSON004789"/>
<dbReference type="OMA" id="YKVRFGR"/>
<evidence type="ECO:0000313" key="2">
    <source>
        <dbReference type="EMBL" id="SSX01187.1"/>
    </source>
</evidence>
<keyword evidence="1" id="KW-0472">Membrane</keyword>
<evidence type="ECO:0000256" key="1">
    <source>
        <dbReference type="SAM" id="Phobius"/>
    </source>
</evidence>